<dbReference type="Proteomes" id="UP000283805">
    <property type="component" value="Unassembled WGS sequence"/>
</dbReference>
<dbReference type="Pfam" id="PF25957">
    <property type="entry name" value="DUF7994"/>
    <property type="match status" value="1"/>
</dbReference>
<dbReference type="AlphaFoldDB" id="A0A419WSL9"/>
<organism evidence="2 3">
    <name type="scientific">Halopiger aswanensis</name>
    <dbReference type="NCBI Taxonomy" id="148449"/>
    <lineage>
        <taxon>Archaea</taxon>
        <taxon>Methanobacteriati</taxon>
        <taxon>Methanobacteriota</taxon>
        <taxon>Stenosarchaea group</taxon>
        <taxon>Halobacteria</taxon>
        <taxon>Halobacteriales</taxon>
        <taxon>Natrialbaceae</taxon>
        <taxon>Halopiger</taxon>
    </lineage>
</organism>
<keyword evidence="1" id="KW-1133">Transmembrane helix</keyword>
<accession>A0A419WSL9</accession>
<keyword evidence="1" id="KW-0812">Transmembrane</keyword>
<proteinExistence type="predicted"/>
<evidence type="ECO:0000313" key="3">
    <source>
        <dbReference type="Proteomes" id="UP000283805"/>
    </source>
</evidence>
<comment type="caution">
    <text evidence="2">The sequence shown here is derived from an EMBL/GenBank/DDBJ whole genome shotgun (WGS) entry which is preliminary data.</text>
</comment>
<protein>
    <recommendedName>
        <fullName evidence="4">Integral membrane protein</fullName>
    </recommendedName>
</protein>
<gene>
    <name evidence="2" type="ORF">ATJ93_1403</name>
</gene>
<feature type="transmembrane region" description="Helical" evidence="1">
    <location>
        <begin position="39"/>
        <end position="63"/>
    </location>
</feature>
<sequence>MSWSDRRLSLVLGVLFLATFALSFTESLEVIVDEPASPTAAVTVAGGALLLFGSVAFVVAGLTRRLTVAGRTLEWWQIQSVGYGAIGSYLVVSGLVSIASLLGVATLVAGVSFIAFGALRLRTDPSTEPTAEAP</sequence>
<dbReference type="EMBL" id="RAPO01000001">
    <property type="protein sequence ID" value="RKD98396.1"/>
    <property type="molecule type" value="Genomic_DNA"/>
</dbReference>
<dbReference type="OrthoDB" id="177271at2157"/>
<dbReference type="RefSeq" id="WP_120243824.1">
    <property type="nucleotide sequence ID" value="NZ_RAPO01000001.1"/>
</dbReference>
<evidence type="ECO:0000313" key="2">
    <source>
        <dbReference type="EMBL" id="RKD98396.1"/>
    </source>
</evidence>
<evidence type="ECO:0000256" key="1">
    <source>
        <dbReference type="SAM" id="Phobius"/>
    </source>
</evidence>
<keyword evidence="1" id="KW-0472">Membrane</keyword>
<feature type="transmembrane region" description="Helical" evidence="1">
    <location>
        <begin position="98"/>
        <end position="119"/>
    </location>
</feature>
<evidence type="ECO:0008006" key="4">
    <source>
        <dbReference type="Google" id="ProtNLM"/>
    </source>
</evidence>
<keyword evidence="3" id="KW-1185">Reference proteome</keyword>
<reference evidence="2 3" key="1">
    <citation type="submission" date="2018-09" db="EMBL/GenBank/DDBJ databases">
        <title>Genomic Encyclopedia of Archaeal and Bacterial Type Strains, Phase II (KMG-II): from individual species to whole genera.</title>
        <authorList>
            <person name="Goeker M."/>
        </authorList>
    </citation>
    <scope>NUCLEOTIDE SEQUENCE [LARGE SCALE GENOMIC DNA]</scope>
    <source>
        <strain evidence="2 3">DSM 13151</strain>
    </source>
</reference>
<name>A0A419WSL9_9EURY</name>
<dbReference type="InterPro" id="IPR058307">
    <property type="entry name" value="DUF7994"/>
</dbReference>